<evidence type="ECO:0000259" key="8">
    <source>
        <dbReference type="PROSITE" id="PS51471"/>
    </source>
</evidence>
<sequence length="239" mass="26779">MDAFRIAVPHCPDGGFLYIPEFVSSDEEAYLVRKIDEAPRPKWKQLAHRRLQYWGGQIAERSGMLVPETLPPFFTQFPPLVERLRDTGVFSGSKHQQPNHCLVNEYEPGQGIMAHKDGPAYFPAVATISLCAPILLDLYEPKVDGTLPPEPAFSILQEPRSLLITYGAAYTQYLHGIAERDVDTPADLARVCNVDRLGDAALRQVIERAQATSTSVPRARRVSLTFRDVERVAPSLRLR</sequence>
<keyword evidence="5" id="KW-0560">Oxidoreductase</keyword>
<evidence type="ECO:0000256" key="6">
    <source>
        <dbReference type="ARBA" id="ARBA00023004"/>
    </source>
</evidence>
<dbReference type="Pfam" id="PF13532">
    <property type="entry name" value="2OG-FeII_Oxy_2"/>
    <property type="match status" value="1"/>
</dbReference>
<evidence type="ECO:0000313" key="10">
    <source>
        <dbReference type="Proteomes" id="UP001217754"/>
    </source>
</evidence>
<dbReference type="PANTHER" id="PTHR46030">
    <property type="entry name" value="ALPHA-KETOGLUTARATE-DEPENDENT DIOXYGENASE ALKB HOMOLOG 6"/>
    <property type="match status" value="1"/>
</dbReference>
<comment type="subcellular location">
    <subcellularLocation>
        <location evidence="1">Nucleus</location>
    </subcellularLocation>
</comment>
<reference evidence="9" key="1">
    <citation type="submission" date="2023-03" db="EMBL/GenBank/DDBJ databases">
        <title>Mating type loci evolution in Malassezia.</title>
        <authorList>
            <person name="Coelho M.A."/>
        </authorList>
    </citation>
    <scope>NUCLEOTIDE SEQUENCE</scope>
    <source>
        <strain evidence="9">CBS 9431</strain>
    </source>
</reference>
<dbReference type="EMBL" id="CP119962">
    <property type="protein sequence ID" value="WFD40114.1"/>
    <property type="molecule type" value="Genomic_DNA"/>
</dbReference>
<gene>
    <name evidence="9" type="ORF">MJAP1_003099</name>
</gene>
<evidence type="ECO:0000256" key="2">
    <source>
        <dbReference type="ARBA" id="ARBA00007879"/>
    </source>
</evidence>
<dbReference type="Gene3D" id="2.60.120.590">
    <property type="entry name" value="Alpha-ketoglutarate-dependent dioxygenase AlkB-like"/>
    <property type="match status" value="1"/>
</dbReference>
<name>A0AAF0F582_9BASI</name>
<keyword evidence="10" id="KW-1185">Reference proteome</keyword>
<keyword evidence="6" id="KW-0408">Iron</keyword>
<keyword evidence="3" id="KW-0479">Metal-binding</keyword>
<evidence type="ECO:0000256" key="5">
    <source>
        <dbReference type="ARBA" id="ARBA00023002"/>
    </source>
</evidence>
<evidence type="ECO:0000256" key="7">
    <source>
        <dbReference type="ARBA" id="ARBA00023242"/>
    </source>
</evidence>
<dbReference type="InterPro" id="IPR005123">
    <property type="entry name" value="Oxoglu/Fe-dep_dioxygenase_dom"/>
</dbReference>
<dbReference type="InterPro" id="IPR027450">
    <property type="entry name" value="AlkB-like"/>
</dbReference>
<evidence type="ECO:0000313" key="9">
    <source>
        <dbReference type="EMBL" id="WFD40114.1"/>
    </source>
</evidence>
<dbReference type="PROSITE" id="PS51471">
    <property type="entry name" value="FE2OG_OXY"/>
    <property type="match status" value="1"/>
</dbReference>
<dbReference type="GO" id="GO:0005634">
    <property type="term" value="C:nucleus"/>
    <property type="evidence" value="ECO:0007669"/>
    <property type="project" value="UniProtKB-SubCell"/>
</dbReference>
<keyword evidence="7" id="KW-0539">Nucleus</keyword>
<comment type="similarity">
    <text evidence="2">Belongs to the alkB family.</text>
</comment>
<accession>A0AAF0F582</accession>
<dbReference type="Proteomes" id="UP001217754">
    <property type="component" value="Chromosome 5"/>
</dbReference>
<proteinExistence type="inferred from homology"/>
<dbReference type="GO" id="GO:0051213">
    <property type="term" value="F:dioxygenase activity"/>
    <property type="evidence" value="ECO:0007669"/>
    <property type="project" value="UniProtKB-KW"/>
</dbReference>
<evidence type="ECO:0000256" key="4">
    <source>
        <dbReference type="ARBA" id="ARBA00022964"/>
    </source>
</evidence>
<dbReference type="InterPro" id="IPR037151">
    <property type="entry name" value="AlkB-like_sf"/>
</dbReference>
<dbReference type="GO" id="GO:0046872">
    <property type="term" value="F:metal ion binding"/>
    <property type="evidence" value="ECO:0007669"/>
    <property type="project" value="UniProtKB-KW"/>
</dbReference>
<dbReference type="AlphaFoldDB" id="A0AAF0F582"/>
<evidence type="ECO:0000256" key="1">
    <source>
        <dbReference type="ARBA" id="ARBA00004123"/>
    </source>
</evidence>
<dbReference type="SUPFAM" id="SSF51197">
    <property type="entry name" value="Clavaminate synthase-like"/>
    <property type="match status" value="1"/>
</dbReference>
<evidence type="ECO:0000256" key="3">
    <source>
        <dbReference type="ARBA" id="ARBA00022723"/>
    </source>
</evidence>
<dbReference type="RefSeq" id="XP_060123011.1">
    <property type="nucleotide sequence ID" value="XM_060267028.1"/>
</dbReference>
<protein>
    <recommendedName>
        <fullName evidence="8">Fe2OG dioxygenase domain-containing protein</fullName>
    </recommendedName>
</protein>
<dbReference type="InterPro" id="IPR032862">
    <property type="entry name" value="ALKBH6"/>
</dbReference>
<keyword evidence="4" id="KW-0223">Dioxygenase</keyword>
<feature type="domain" description="Fe2OG dioxygenase" evidence="8">
    <location>
        <begin position="97"/>
        <end position="230"/>
    </location>
</feature>
<dbReference type="PANTHER" id="PTHR46030:SF1">
    <property type="entry name" value="ALPHA-KETOGLUTARATE-DEPENDENT DIOXYGENASE ALKB HOMOLOG 6"/>
    <property type="match status" value="1"/>
</dbReference>
<organism evidence="9 10">
    <name type="scientific">Malassezia japonica</name>
    <dbReference type="NCBI Taxonomy" id="223818"/>
    <lineage>
        <taxon>Eukaryota</taxon>
        <taxon>Fungi</taxon>
        <taxon>Dikarya</taxon>
        <taxon>Basidiomycota</taxon>
        <taxon>Ustilaginomycotina</taxon>
        <taxon>Malasseziomycetes</taxon>
        <taxon>Malasseziales</taxon>
        <taxon>Malasseziaceae</taxon>
        <taxon>Malassezia</taxon>
    </lineage>
</organism>
<dbReference type="GeneID" id="85226750"/>